<evidence type="ECO:0000313" key="3">
    <source>
        <dbReference type="Proteomes" id="UP001216579"/>
    </source>
</evidence>
<keyword evidence="3" id="KW-1185">Reference proteome</keyword>
<proteinExistence type="predicted"/>
<feature type="region of interest" description="Disordered" evidence="1">
    <location>
        <begin position="119"/>
        <end position="143"/>
    </location>
</feature>
<evidence type="ECO:0000256" key="1">
    <source>
        <dbReference type="SAM" id="MobiDB-lite"/>
    </source>
</evidence>
<dbReference type="RefSeq" id="WP_276094435.1">
    <property type="nucleotide sequence ID" value="NZ_JARJBC010000010.1"/>
</dbReference>
<evidence type="ECO:0000313" key="2">
    <source>
        <dbReference type="EMBL" id="MDF3291203.1"/>
    </source>
</evidence>
<protein>
    <submittedName>
        <fullName evidence="2">Uncharacterized protein</fullName>
    </submittedName>
</protein>
<comment type="caution">
    <text evidence="2">The sequence shown here is derived from an EMBL/GenBank/DDBJ whole genome shotgun (WGS) entry which is preliminary data.</text>
</comment>
<gene>
    <name evidence="2" type="ORF">P3G67_18570</name>
</gene>
<name>A0ABT5ZQ93_9ACTN</name>
<reference evidence="2 3" key="1">
    <citation type="submission" date="2023-03" db="EMBL/GenBank/DDBJ databases">
        <title>Draft genome sequence of Streptomyces sp. RB6PN23 isolated from peat swamp forest in Thailand.</title>
        <authorList>
            <person name="Klaysubun C."/>
            <person name="Duangmal K."/>
        </authorList>
    </citation>
    <scope>NUCLEOTIDE SEQUENCE [LARGE SCALE GENOMIC DNA]</scope>
    <source>
        <strain evidence="2 3">RB6PN23</strain>
    </source>
</reference>
<sequence>MAEGLPADAAAIIEALLPPGTRGREELLRQLPHCRVERRCGCGCATVDLAVDNAVAPPATVAEDGIVAEGSFSVDGAATEAGVLLLVANGYLSCLEVYSALDEPVTTWPAPHLLELGFPTDRVSAPSEGDRDSCPPGIAPTDD</sequence>
<accession>A0ABT5ZQ93</accession>
<dbReference type="Proteomes" id="UP001216579">
    <property type="component" value="Unassembled WGS sequence"/>
</dbReference>
<organism evidence="2 3">
    <name type="scientific">Streptomyces silvisoli</name>
    <dbReference type="NCBI Taxonomy" id="3034235"/>
    <lineage>
        <taxon>Bacteria</taxon>
        <taxon>Bacillati</taxon>
        <taxon>Actinomycetota</taxon>
        <taxon>Actinomycetes</taxon>
        <taxon>Kitasatosporales</taxon>
        <taxon>Streptomycetaceae</taxon>
        <taxon>Streptomyces</taxon>
    </lineage>
</organism>
<dbReference type="EMBL" id="JARJBC010000010">
    <property type="protein sequence ID" value="MDF3291203.1"/>
    <property type="molecule type" value="Genomic_DNA"/>
</dbReference>